<dbReference type="AlphaFoldDB" id="A0A518G4D2"/>
<accession>A0A518G4D2</accession>
<protein>
    <submittedName>
        <fullName evidence="2">Uncharacterized protein</fullName>
    </submittedName>
</protein>
<evidence type="ECO:0000313" key="2">
    <source>
        <dbReference type="EMBL" id="QDV23445.1"/>
    </source>
</evidence>
<dbReference type="EMBL" id="CP036298">
    <property type="protein sequence ID" value="QDV23445.1"/>
    <property type="molecule type" value="Genomic_DNA"/>
</dbReference>
<keyword evidence="3" id="KW-1185">Reference proteome</keyword>
<dbReference type="Proteomes" id="UP000318017">
    <property type="component" value="Chromosome"/>
</dbReference>
<reference evidence="2 3" key="1">
    <citation type="submission" date="2019-02" db="EMBL/GenBank/DDBJ databases">
        <title>Deep-cultivation of Planctomycetes and their phenomic and genomic characterization uncovers novel biology.</title>
        <authorList>
            <person name="Wiegand S."/>
            <person name="Jogler M."/>
            <person name="Boedeker C."/>
            <person name="Pinto D."/>
            <person name="Vollmers J."/>
            <person name="Rivas-Marin E."/>
            <person name="Kohn T."/>
            <person name="Peeters S.H."/>
            <person name="Heuer A."/>
            <person name="Rast P."/>
            <person name="Oberbeckmann S."/>
            <person name="Bunk B."/>
            <person name="Jeske O."/>
            <person name="Meyerdierks A."/>
            <person name="Storesund J.E."/>
            <person name="Kallscheuer N."/>
            <person name="Luecker S."/>
            <person name="Lage O.M."/>
            <person name="Pohl T."/>
            <person name="Merkel B.J."/>
            <person name="Hornburger P."/>
            <person name="Mueller R.-W."/>
            <person name="Bruemmer F."/>
            <person name="Labrenz M."/>
            <person name="Spormann A.M."/>
            <person name="Op den Camp H."/>
            <person name="Overmann J."/>
            <person name="Amann R."/>
            <person name="Jetten M.S.M."/>
            <person name="Mascher T."/>
            <person name="Medema M.H."/>
            <person name="Devos D.P."/>
            <person name="Kaster A.-K."/>
            <person name="Ovreas L."/>
            <person name="Rohde M."/>
            <person name="Galperin M.Y."/>
            <person name="Jogler C."/>
        </authorList>
    </citation>
    <scope>NUCLEOTIDE SEQUENCE [LARGE SCALE GENOMIC DNA]</scope>
    <source>
        <strain evidence="2 3">Q31a</strain>
    </source>
</reference>
<name>A0A518G4D2_9BACT</name>
<dbReference type="KEGG" id="ahel:Q31a_17430"/>
<evidence type="ECO:0000313" key="3">
    <source>
        <dbReference type="Proteomes" id="UP000318017"/>
    </source>
</evidence>
<feature type="region of interest" description="Disordered" evidence="1">
    <location>
        <begin position="1"/>
        <end position="42"/>
    </location>
</feature>
<proteinExistence type="predicted"/>
<feature type="compositionally biased region" description="Low complexity" evidence="1">
    <location>
        <begin position="1"/>
        <end position="11"/>
    </location>
</feature>
<gene>
    <name evidence="2" type="ORF">Q31a_17430</name>
</gene>
<evidence type="ECO:0000256" key="1">
    <source>
        <dbReference type="SAM" id="MobiDB-lite"/>
    </source>
</evidence>
<sequence length="99" mass="11431">MICLMKSPKPSTKLRKRKSKPPLPPRYRWPRGTQPPTARRPCKHCGELDRAVSSRELLTYYGPTRCSCGAERPLRKVERPIDWAALRAQYAIPRDMQLG</sequence>
<organism evidence="2 3">
    <name type="scientific">Aureliella helgolandensis</name>
    <dbReference type="NCBI Taxonomy" id="2527968"/>
    <lineage>
        <taxon>Bacteria</taxon>
        <taxon>Pseudomonadati</taxon>
        <taxon>Planctomycetota</taxon>
        <taxon>Planctomycetia</taxon>
        <taxon>Pirellulales</taxon>
        <taxon>Pirellulaceae</taxon>
        <taxon>Aureliella</taxon>
    </lineage>
</organism>